<accession>A0A0R1JNS7</accession>
<dbReference type="PATRIC" id="fig|1423773.3.peg.1082"/>
<dbReference type="GeneID" id="84783318"/>
<name>A0A0R1JNS7_9LACO</name>
<proteinExistence type="predicted"/>
<dbReference type="AlphaFoldDB" id="A0A0R1JNS7"/>
<evidence type="ECO:0000313" key="3">
    <source>
        <dbReference type="Proteomes" id="UP000051162"/>
    </source>
</evidence>
<comment type="caution">
    <text evidence="2">The sequence shown here is derived from an EMBL/GenBank/DDBJ whole genome shotgun (WGS) entry which is preliminary data.</text>
</comment>
<evidence type="ECO:0000256" key="1">
    <source>
        <dbReference type="SAM" id="MobiDB-lite"/>
    </source>
</evidence>
<dbReference type="OrthoDB" id="2327411at2"/>
<protein>
    <submittedName>
        <fullName evidence="2">Uncharacterized protein</fullName>
    </submittedName>
</protein>
<dbReference type="Proteomes" id="UP000051162">
    <property type="component" value="Unassembled WGS sequence"/>
</dbReference>
<sequence length="106" mass="12353">MAESSDRAAIRRKKLKEKVGPEIWQKYMTSVERGLLNQKEADAAMLVEHKKAVTTRNRVRKAKGPRPKSNRTKRREHAEKVAAQEWASRKHATGHRARRGQRDDWN</sequence>
<evidence type="ECO:0000313" key="2">
    <source>
        <dbReference type="EMBL" id="KRK72844.1"/>
    </source>
</evidence>
<organism evidence="2 3">
    <name type="scientific">Levilactobacillus namurensis DSM 19117</name>
    <dbReference type="NCBI Taxonomy" id="1423773"/>
    <lineage>
        <taxon>Bacteria</taxon>
        <taxon>Bacillati</taxon>
        <taxon>Bacillota</taxon>
        <taxon>Bacilli</taxon>
        <taxon>Lactobacillales</taxon>
        <taxon>Lactobacillaceae</taxon>
        <taxon>Levilactobacillus</taxon>
    </lineage>
</organism>
<feature type="region of interest" description="Disordered" evidence="1">
    <location>
        <begin position="54"/>
        <end position="106"/>
    </location>
</feature>
<gene>
    <name evidence="2" type="ORF">FD30_GL001054</name>
</gene>
<reference evidence="2 3" key="1">
    <citation type="journal article" date="2015" name="Genome Announc.">
        <title>Expanding the biotechnology potential of lactobacilli through comparative genomics of 213 strains and associated genera.</title>
        <authorList>
            <person name="Sun Z."/>
            <person name="Harris H.M."/>
            <person name="McCann A."/>
            <person name="Guo C."/>
            <person name="Argimon S."/>
            <person name="Zhang W."/>
            <person name="Yang X."/>
            <person name="Jeffery I.B."/>
            <person name="Cooney J.C."/>
            <person name="Kagawa T.F."/>
            <person name="Liu W."/>
            <person name="Song Y."/>
            <person name="Salvetti E."/>
            <person name="Wrobel A."/>
            <person name="Rasinkangas P."/>
            <person name="Parkhill J."/>
            <person name="Rea M.C."/>
            <person name="O'Sullivan O."/>
            <person name="Ritari J."/>
            <person name="Douillard F.P."/>
            <person name="Paul Ross R."/>
            <person name="Yang R."/>
            <person name="Briner A.E."/>
            <person name="Felis G.E."/>
            <person name="de Vos W.M."/>
            <person name="Barrangou R."/>
            <person name="Klaenhammer T.R."/>
            <person name="Caufield P.W."/>
            <person name="Cui Y."/>
            <person name="Zhang H."/>
            <person name="O'Toole P.W."/>
        </authorList>
    </citation>
    <scope>NUCLEOTIDE SEQUENCE [LARGE SCALE GENOMIC DNA]</scope>
    <source>
        <strain evidence="2 3">DSM 19117</strain>
    </source>
</reference>
<dbReference type="RefSeq" id="WP_024747880.1">
    <property type="nucleotide sequence ID" value="NZ_AZDT01000066.1"/>
</dbReference>
<dbReference type="EMBL" id="AZDT01000066">
    <property type="protein sequence ID" value="KRK72844.1"/>
    <property type="molecule type" value="Genomic_DNA"/>
</dbReference>
<feature type="compositionally biased region" description="Basic residues" evidence="1">
    <location>
        <begin position="89"/>
        <end position="99"/>
    </location>
</feature>
<feature type="compositionally biased region" description="Basic residues" evidence="1">
    <location>
        <begin position="57"/>
        <end position="75"/>
    </location>
</feature>
<keyword evidence="3" id="KW-1185">Reference proteome</keyword>